<dbReference type="HOGENOM" id="CLU_2219943_0_0_6"/>
<protein>
    <submittedName>
        <fullName evidence="1">Uncharacterized protein</fullName>
    </submittedName>
</protein>
<name>E4PS10_MARAH</name>
<dbReference type="AlphaFoldDB" id="E4PS10"/>
<dbReference type="EMBL" id="CP001980">
    <property type="protein sequence ID" value="ADQ00045.1"/>
    <property type="molecule type" value="Genomic_DNA"/>
</dbReference>
<dbReference type="KEGG" id="mad:HP15_p187g48"/>
<organism evidence="1 2">
    <name type="scientific">Marinobacter adhaerens (strain DSM 23420 / HP15)</name>
    <dbReference type="NCBI Taxonomy" id="225937"/>
    <lineage>
        <taxon>Bacteria</taxon>
        <taxon>Pseudomonadati</taxon>
        <taxon>Pseudomonadota</taxon>
        <taxon>Gammaproteobacteria</taxon>
        <taxon>Pseudomonadales</taxon>
        <taxon>Marinobacteraceae</taxon>
        <taxon>Marinobacter</taxon>
    </lineage>
</organism>
<evidence type="ECO:0000313" key="1">
    <source>
        <dbReference type="EMBL" id="ADQ00045.1"/>
    </source>
</evidence>
<accession>E4PS10</accession>
<dbReference type="Proteomes" id="UP000007077">
    <property type="component" value="Plasmid pHP-187"/>
</dbReference>
<keyword evidence="1" id="KW-0614">Plasmid</keyword>
<sequence>MVCSALLDGFVSFKLGLAVYAQGACGAGFLPWGCAVAGIDVVAAVVDQAGIVGYGVLSQLTWQAGVQALGFGLMLFGGVYGRPGGGVYDQGWLGVGKVVIYGLCVG</sequence>
<reference evidence="2" key="2">
    <citation type="submission" date="2010-02" db="EMBL/GenBank/DDBJ databases">
        <title>Complete genome sequence of Marinobacter adhaerens type strain (HP15).</title>
        <authorList>
            <person name="Gaerdes A.A.M."/>
            <person name="Kaeppel E."/>
            <person name="Shezad A."/>
            <person name="Seebah S."/>
            <person name="Teeling H."/>
            <person name="Yarza P."/>
            <person name="Gloeckner F.O."/>
            <person name="Ullrich M.S."/>
        </authorList>
    </citation>
    <scope>NUCLEOTIDE SEQUENCE [LARGE SCALE GENOMIC DNA]</scope>
    <source>
        <strain evidence="2">DSM 23420 / HP15</strain>
        <plasmid evidence="2">Plasmid pHP-187</plasmid>
    </source>
</reference>
<proteinExistence type="predicted"/>
<gene>
    <name evidence="1" type="ordered locus">HP15_p187g48</name>
</gene>
<reference evidence="1 2" key="1">
    <citation type="journal article" date="2010" name="Stand. Genomic Sci.">
        <title>Complete genome sequence of Marinobacter adhaerens type strain (HP15), a diatom-interacting marine microorganism.</title>
        <authorList>
            <person name="Gardes A."/>
            <person name="Kaeppel E."/>
            <person name="Shehzad A."/>
            <person name="Seebah S."/>
            <person name="Teeling H."/>
            <person name="Yarza P."/>
            <person name="Glockner F.O."/>
            <person name="Grossart H.P."/>
            <person name="Ullrich M.S."/>
        </authorList>
    </citation>
    <scope>NUCLEOTIDE SEQUENCE [LARGE SCALE GENOMIC DNA]</scope>
    <source>
        <strain evidence="2">DSM 23420 / HP15</strain>
        <plasmid evidence="2">Plasmid pHP-187</plasmid>
    </source>
</reference>
<evidence type="ECO:0000313" key="2">
    <source>
        <dbReference type="Proteomes" id="UP000007077"/>
    </source>
</evidence>
<geneLocation type="plasmid" evidence="1 2">
    <name>pHP-187</name>
</geneLocation>